<dbReference type="PANTHER" id="PTHR42945:SF1">
    <property type="entry name" value="HISTIDINE BIOSYNTHESIS BIFUNCTIONAL PROTEIN HIS7"/>
    <property type="match status" value="1"/>
</dbReference>
<evidence type="ECO:0000256" key="2">
    <source>
        <dbReference type="ARBA" id="ARBA00005169"/>
    </source>
</evidence>
<keyword evidence="6" id="KW-0368">Histidine biosynthesis</keyword>
<keyword evidence="4" id="KW-0028">Amino-acid biosynthesis</keyword>
<organism evidence="8 9">
    <name type="scientific">Candidatus Brocadia sinica JPN1</name>
    <dbReference type="NCBI Taxonomy" id="1197129"/>
    <lineage>
        <taxon>Bacteria</taxon>
        <taxon>Pseudomonadati</taxon>
        <taxon>Planctomycetota</taxon>
        <taxon>Candidatus Brocadiia</taxon>
        <taxon>Candidatus Brocadiales</taxon>
        <taxon>Candidatus Brocadiaceae</taxon>
        <taxon>Candidatus Brocadia</taxon>
    </lineage>
</organism>
<evidence type="ECO:0000256" key="3">
    <source>
        <dbReference type="ARBA" id="ARBA00012721"/>
    </source>
</evidence>
<dbReference type="RefSeq" id="WP_052561580.1">
    <property type="nucleotide sequence ID" value="NZ_BAFN01000001.1"/>
</dbReference>
<evidence type="ECO:0000256" key="1">
    <source>
        <dbReference type="ARBA" id="ARBA00000024"/>
    </source>
</evidence>
<evidence type="ECO:0000256" key="4">
    <source>
        <dbReference type="ARBA" id="ARBA00022605"/>
    </source>
</evidence>
<reference evidence="9" key="1">
    <citation type="journal article" date="2015" name="Genome Announc.">
        <title>Draft Genome Sequence of an Anaerobic Ammonium-Oxidizing Bacterium, "Candidatus Brocadia sinica".</title>
        <authorList>
            <person name="Oshiki M."/>
            <person name="Shinyako-Hata K."/>
            <person name="Satoh H."/>
            <person name="Okabe S."/>
        </authorList>
    </citation>
    <scope>NUCLEOTIDE SEQUENCE [LARGE SCALE GENOMIC DNA]</scope>
    <source>
        <strain evidence="9">JPN1</strain>
    </source>
</reference>
<name>A0ABQ0JSM8_9BACT</name>
<accession>A0ABQ0JSM8</accession>
<dbReference type="SUPFAM" id="SSF141734">
    <property type="entry name" value="HisI-like"/>
    <property type="match status" value="1"/>
</dbReference>
<comment type="catalytic activity">
    <reaction evidence="1">
        <text>1-(5-phospho-beta-D-ribosyl)-5'-AMP + H2O = 1-(5-phospho-beta-D-ribosyl)-5-[(5-phospho-beta-D-ribosylamino)methylideneamino]imidazole-4-carboxamide</text>
        <dbReference type="Rhea" id="RHEA:20049"/>
        <dbReference type="ChEBI" id="CHEBI:15377"/>
        <dbReference type="ChEBI" id="CHEBI:58435"/>
        <dbReference type="ChEBI" id="CHEBI:59457"/>
        <dbReference type="EC" id="3.5.4.19"/>
    </reaction>
</comment>
<feature type="domain" description="Phosphoribosyl-AMP cyclohydrolase" evidence="7">
    <location>
        <begin position="30"/>
        <end position="102"/>
    </location>
</feature>
<dbReference type="Pfam" id="PF01502">
    <property type="entry name" value="PRA-CH"/>
    <property type="match status" value="1"/>
</dbReference>
<dbReference type="InterPro" id="IPR038019">
    <property type="entry name" value="PRib_AMP_CycHydrolase_sf"/>
</dbReference>
<protein>
    <recommendedName>
        <fullName evidence="3">phosphoribosyl-AMP cyclohydrolase</fullName>
        <ecNumber evidence="3">3.5.4.19</ecNumber>
    </recommendedName>
</protein>
<keyword evidence="5" id="KW-0378">Hydrolase</keyword>
<evidence type="ECO:0000313" key="8">
    <source>
        <dbReference type="EMBL" id="GAN31731.1"/>
    </source>
</evidence>
<dbReference type="InterPro" id="IPR002496">
    <property type="entry name" value="PRib_AMP_CycHydrolase_dom"/>
</dbReference>
<keyword evidence="9" id="KW-1185">Reference proteome</keyword>
<proteinExistence type="predicted"/>
<evidence type="ECO:0000256" key="5">
    <source>
        <dbReference type="ARBA" id="ARBA00022801"/>
    </source>
</evidence>
<comment type="pathway">
    <text evidence="2">Amino-acid biosynthesis; L-histidine biosynthesis; L-histidine from 5-phospho-alpha-D-ribose 1-diphosphate: step 3/9.</text>
</comment>
<dbReference type="Gene3D" id="3.10.20.810">
    <property type="entry name" value="Phosphoribosyl-AMP cyclohydrolase"/>
    <property type="match status" value="1"/>
</dbReference>
<dbReference type="EC" id="3.5.4.19" evidence="3"/>
<evidence type="ECO:0000313" key="9">
    <source>
        <dbReference type="Proteomes" id="UP000032309"/>
    </source>
</evidence>
<evidence type="ECO:0000256" key="6">
    <source>
        <dbReference type="ARBA" id="ARBA00023102"/>
    </source>
</evidence>
<dbReference type="EMBL" id="BAFN01000001">
    <property type="protein sequence ID" value="GAN31731.1"/>
    <property type="molecule type" value="Genomic_DNA"/>
</dbReference>
<evidence type="ECO:0000259" key="7">
    <source>
        <dbReference type="Pfam" id="PF01502"/>
    </source>
</evidence>
<comment type="caution">
    <text evidence="8">The sequence shown here is derived from an EMBL/GenBank/DDBJ whole genome shotgun (WGS) entry which is preliminary data.</text>
</comment>
<gene>
    <name evidence="8" type="ORF">BROSI_A0235</name>
</gene>
<sequence length="127" mass="14633">MQLLEKLQFNEKGLIPSVIVDELGGKVLTLCYMNKDAIEKTIETGKVHVFRRSQNRLMIKGETSGHIQLVKRVFFDCEGNSLVFVVEQHVAACHAGYRTCFYREYIPKTDSFQIAENKVFDPDKVYK</sequence>
<dbReference type="Proteomes" id="UP000032309">
    <property type="component" value="Unassembled WGS sequence"/>
</dbReference>
<dbReference type="PANTHER" id="PTHR42945">
    <property type="entry name" value="HISTIDINE BIOSYNTHESIS BIFUNCTIONAL PROTEIN"/>
    <property type="match status" value="1"/>
</dbReference>